<feature type="compositionally biased region" description="Low complexity" evidence="7">
    <location>
        <begin position="60"/>
        <end position="79"/>
    </location>
</feature>
<dbReference type="InterPro" id="IPR013249">
    <property type="entry name" value="RNA_pol_sigma70_r4_t2"/>
</dbReference>
<evidence type="ECO:0000256" key="5">
    <source>
        <dbReference type="ARBA" id="ARBA00023163"/>
    </source>
</evidence>
<dbReference type="Pfam" id="PF04542">
    <property type="entry name" value="Sigma70_r2"/>
    <property type="match status" value="1"/>
</dbReference>
<accession>A0ABP5WWV4</accession>
<evidence type="ECO:0000313" key="11">
    <source>
        <dbReference type="Proteomes" id="UP001500460"/>
    </source>
</evidence>
<evidence type="ECO:0000259" key="8">
    <source>
        <dbReference type="Pfam" id="PF04542"/>
    </source>
</evidence>
<dbReference type="InterPro" id="IPR013325">
    <property type="entry name" value="RNA_pol_sigma_r2"/>
</dbReference>
<dbReference type="CDD" id="cd06171">
    <property type="entry name" value="Sigma70_r4"/>
    <property type="match status" value="1"/>
</dbReference>
<keyword evidence="5 6" id="KW-0804">Transcription</keyword>
<dbReference type="InterPro" id="IPR013324">
    <property type="entry name" value="RNA_pol_sigma_r3/r4-like"/>
</dbReference>
<dbReference type="PANTHER" id="PTHR43133:SF59">
    <property type="entry name" value="ECF RNA POLYMERASE SIGMA FACTOR SIGR"/>
    <property type="match status" value="1"/>
</dbReference>
<dbReference type="NCBIfam" id="TIGR02947">
    <property type="entry name" value="SigH_actino"/>
    <property type="match status" value="1"/>
</dbReference>
<dbReference type="InterPro" id="IPR036388">
    <property type="entry name" value="WH-like_DNA-bd_sf"/>
</dbReference>
<dbReference type="Gene3D" id="1.10.10.10">
    <property type="entry name" value="Winged helix-like DNA-binding domain superfamily/Winged helix DNA-binding domain"/>
    <property type="match status" value="1"/>
</dbReference>
<dbReference type="Gene3D" id="1.10.1740.10">
    <property type="match status" value="1"/>
</dbReference>
<dbReference type="NCBIfam" id="TIGR02937">
    <property type="entry name" value="sigma70-ECF"/>
    <property type="match status" value="1"/>
</dbReference>
<dbReference type="InterPro" id="IPR007627">
    <property type="entry name" value="RNA_pol_sigma70_r2"/>
</dbReference>
<evidence type="ECO:0000256" key="6">
    <source>
        <dbReference type="RuleBase" id="RU000716"/>
    </source>
</evidence>
<dbReference type="SUPFAM" id="SSF88946">
    <property type="entry name" value="Sigma2 domain of RNA polymerase sigma factors"/>
    <property type="match status" value="1"/>
</dbReference>
<dbReference type="SUPFAM" id="SSF88659">
    <property type="entry name" value="Sigma3 and sigma4 domains of RNA polymerase sigma factors"/>
    <property type="match status" value="1"/>
</dbReference>
<organism evidence="10 11">
    <name type="scientific">Streptomyces glaucus</name>
    <dbReference type="NCBI Taxonomy" id="284029"/>
    <lineage>
        <taxon>Bacteria</taxon>
        <taxon>Bacillati</taxon>
        <taxon>Actinomycetota</taxon>
        <taxon>Actinomycetes</taxon>
        <taxon>Kitasatosporales</taxon>
        <taxon>Streptomycetaceae</taxon>
        <taxon>Streptomyces</taxon>
    </lineage>
</organism>
<dbReference type="Proteomes" id="UP001500460">
    <property type="component" value="Unassembled WGS sequence"/>
</dbReference>
<evidence type="ECO:0000259" key="9">
    <source>
        <dbReference type="Pfam" id="PF08281"/>
    </source>
</evidence>
<dbReference type="EMBL" id="BAAATK010000014">
    <property type="protein sequence ID" value="GAA2435804.1"/>
    <property type="molecule type" value="Genomic_DNA"/>
</dbReference>
<sequence>MGSTFCPTVSPRRSTGGLRPAGSDPNRSSRDGLEWTVLHAATTAPVRGAGGRYREAPSATRRLSSESSGTGLGPTSSPEEVGPVTGTDAGTDNGQAELPEGQGTGAESTAERSARFERDALEFLDQMYSAALRMTRNPADAEDLVQETYAKAYASFHQFREGTNLKAWLYRILTNTFINSYRKKQREPQRSAAEEIEDWQLARAESHMSTGLRSAESQALDHLPDSDVKEALQAIPEEFRIAVYLADVEGFAYKEIADIMGTPIGTVMSRLHRGRRQLRGMLEDYARERGLVPAGAGESNEAKGSGS</sequence>
<comment type="similarity">
    <text evidence="1 6">Belongs to the sigma-70 factor family. ECF subfamily.</text>
</comment>
<protein>
    <recommendedName>
        <fullName evidence="6">RNA polymerase sigma factor</fullName>
    </recommendedName>
</protein>
<dbReference type="InterPro" id="IPR000838">
    <property type="entry name" value="RNA_pol_sigma70_ECF_CS"/>
</dbReference>
<dbReference type="PROSITE" id="PS01063">
    <property type="entry name" value="SIGMA70_ECF"/>
    <property type="match status" value="1"/>
</dbReference>
<keyword evidence="4 6" id="KW-0238">DNA-binding</keyword>
<dbReference type="InterPro" id="IPR039425">
    <property type="entry name" value="RNA_pol_sigma-70-like"/>
</dbReference>
<evidence type="ECO:0000256" key="3">
    <source>
        <dbReference type="ARBA" id="ARBA00023082"/>
    </source>
</evidence>
<dbReference type="Pfam" id="PF08281">
    <property type="entry name" value="Sigma70_r4_2"/>
    <property type="match status" value="1"/>
</dbReference>
<feature type="compositionally biased region" description="Polar residues" evidence="7">
    <location>
        <begin position="1"/>
        <end position="13"/>
    </location>
</feature>
<comment type="caution">
    <text evidence="10">The sequence shown here is derived from an EMBL/GenBank/DDBJ whole genome shotgun (WGS) entry which is preliminary data.</text>
</comment>
<dbReference type="InterPro" id="IPR014284">
    <property type="entry name" value="RNA_pol_sigma-70_dom"/>
</dbReference>
<keyword evidence="2 6" id="KW-0805">Transcription regulation</keyword>
<evidence type="ECO:0000256" key="7">
    <source>
        <dbReference type="SAM" id="MobiDB-lite"/>
    </source>
</evidence>
<keyword evidence="3 6" id="KW-0731">Sigma factor</keyword>
<feature type="region of interest" description="Disordered" evidence="7">
    <location>
        <begin position="1"/>
        <end position="113"/>
    </location>
</feature>
<dbReference type="PANTHER" id="PTHR43133">
    <property type="entry name" value="RNA POLYMERASE ECF-TYPE SIGMA FACTO"/>
    <property type="match status" value="1"/>
</dbReference>
<dbReference type="InterPro" id="IPR014293">
    <property type="entry name" value="RNA_pol_sigma70_actinobac"/>
</dbReference>
<evidence type="ECO:0000313" key="10">
    <source>
        <dbReference type="EMBL" id="GAA2435804.1"/>
    </source>
</evidence>
<evidence type="ECO:0000256" key="4">
    <source>
        <dbReference type="ARBA" id="ARBA00023125"/>
    </source>
</evidence>
<proteinExistence type="inferred from homology"/>
<evidence type="ECO:0000256" key="1">
    <source>
        <dbReference type="ARBA" id="ARBA00010641"/>
    </source>
</evidence>
<keyword evidence="11" id="KW-1185">Reference proteome</keyword>
<feature type="domain" description="RNA polymerase sigma factor 70 region 4 type 2" evidence="9">
    <location>
        <begin position="228"/>
        <end position="278"/>
    </location>
</feature>
<name>A0ABP5WWV4_9ACTN</name>
<evidence type="ECO:0000256" key="2">
    <source>
        <dbReference type="ARBA" id="ARBA00023015"/>
    </source>
</evidence>
<gene>
    <name evidence="10" type="ORF">GCM10010421_26720</name>
</gene>
<reference evidence="11" key="1">
    <citation type="journal article" date="2019" name="Int. J. Syst. Evol. Microbiol.">
        <title>The Global Catalogue of Microorganisms (GCM) 10K type strain sequencing project: providing services to taxonomists for standard genome sequencing and annotation.</title>
        <authorList>
            <consortium name="The Broad Institute Genomics Platform"/>
            <consortium name="The Broad Institute Genome Sequencing Center for Infectious Disease"/>
            <person name="Wu L."/>
            <person name="Ma J."/>
        </authorList>
    </citation>
    <scope>NUCLEOTIDE SEQUENCE [LARGE SCALE GENOMIC DNA]</scope>
    <source>
        <strain evidence="11">JCM 6922</strain>
    </source>
</reference>
<feature type="domain" description="RNA polymerase sigma-70 region 2" evidence="8">
    <location>
        <begin position="123"/>
        <end position="186"/>
    </location>
</feature>